<dbReference type="Proteomes" id="UP001652442">
    <property type="component" value="Unassembled WGS sequence"/>
</dbReference>
<sequence length="369" mass="40430">MRKIRFQKRTDISMTRKILNPIVFVLLALVFCGIFLAIVGFNPIEVYGKMLEKIFSVKGFQKSIVAGLPLMFTGLAVAFGYRMNMNNIGADGQYAMGSILCVWFALYGPDMPAVPKLIIMFILALAGGAFISLLAAIPKALWNVNETILTMMLNYVVLLFLNYLMYGPWKEEGQMVAQTAKIDERYFLPDIGNTGINSILIIAVILAVGIYFFHKKTARGYQMEVIRRSPSAARYAGMNVKANIIFVLAVSGAIAGLAGFAQVGGIIHRVQADLPNGAGYTGIVIAYLAYLNPLVVLIVGFLFGALQISAVAVQITGVPSQIAMMIQGSIMLFVIAGEFFNRYKIVIQKTEKTLPEKTEKKQEGGVSHE</sequence>
<dbReference type="EMBL" id="JAOQJQ010000001">
    <property type="protein sequence ID" value="MCU6760746.1"/>
    <property type="molecule type" value="Genomic_DNA"/>
</dbReference>
<organism evidence="7 8">
    <name type="scientific">Brotonthovivens ammoniilytica</name>
    <dbReference type="NCBI Taxonomy" id="2981725"/>
    <lineage>
        <taxon>Bacteria</taxon>
        <taxon>Bacillati</taxon>
        <taxon>Bacillota</taxon>
        <taxon>Clostridia</taxon>
        <taxon>Lachnospirales</taxon>
        <taxon>Lachnospiraceae</taxon>
        <taxon>Brotonthovivens</taxon>
    </lineage>
</organism>
<dbReference type="RefSeq" id="WP_158423635.1">
    <property type="nucleotide sequence ID" value="NZ_JAOQJQ010000001.1"/>
</dbReference>
<feature type="transmembrane region" description="Helical" evidence="6">
    <location>
        <begin position="244"/>
        <end position="267"/>
    </location>
</feature>
<keyword evidence="4 6" id="KW-1133">Transmembrane helix</keyword>
<reference evidence="7 8" key="1">
    <citation type="journal article" date="2021" name="ISME Commun">
        <title>Automated analysis of genomic sequences facilitates high-throughput and comprehensive description of bacteria.</title>
        <authorList>
            <person name="Hitch T.C.A."/>
        </authorList>
    </citation>
    <scope>NUCLEOTIDE SEQUENCE [LARGE SCALE GENOMIC DNA]</scope>
    <source>
        <strain evidence="7 8">Sanger_109</strain>
    </source>
</reference>
<keyword evidence="5 6" id="KW-0472">Membrane</keyword>
<evidence type="ECO:0000256" key="5">
    <source>
        <dbReference type="ARBA" id="ARBA00023136"/>
    </source>
</evidence>
<comment type="subcellular location">
    <subcellularLocation>
        <location evidence="1">Cell membrane</location>
        <topology evidence="1">Multi-pass membrane protein</topology>
    </subcellularLocation>
</comment>
<gene>
    <name evidence="7" type="ORF">OCV88_00165</name>
</gene>
<accession>A0ABT2TF32</accession>
<name>A0ABT2TF32_9FIRM</name>
<evidence type="ECO:0000256" key="4">
    <source>
        <dbReference type="ARBA" id="ARBA00022989"/>
    </source>
</evidence>
<dbReference type="PANTHER" id="PTHR47089:SF1">
    <property type="entry name" value="GUANOSINE ABC TRANSPORTER PERMEASE PROTEIN NUPP"/>
    <property type="match status" value="1"/>
</dbReference>
<feature type="transmembrane region" description="Helical" evidence="6">
    <location>
        <begin position="118"/>
        <end position="136"/>
    </location>
</feature>
<feature type="transmembrane region" description="Helical" evidence="6">
    <location>
        <begin position="287"/>
        <end position="310"/>
    </location>
</feature>
<keyword evidence="3 6" id="KW-0812">Transmembrane</keyword>
<dbReference type="Pfam" id="PF02653">
    <property type="entry name" value="BPD_transp_2"/>
    <property type="match status" value="1"/>
</dbReference>
<keyword evidence="2" id="KW-1003">Cell membrane</keyword>
<comment type="caution">
    <text evidence="7">The sequence shown here is derived from an EMBL/GenBank/DDBJ whole genome shotgun (WGS) entry which is preliminary data.</text>
</comment>
<protein>
    <submittedName>
        <fullName evidence="7">ABC transporter permease</fullName>
    </submittedName>
</protein>
<evidence type="ECO:0000256" key="1">
    <source>
        <dbReference type="ARBA" id="ARBA00004651"/>
    </source>
</evidence>
<evidence type="ECO:0000313" key="8">
    <source>
        <dbReference type="Proteomes" id="UP001652442"/>
    </source>
</evidence>
<dbReference type="InterPro" id="IPR001851">
    <property type="entry name" value="ABC_transp_permease"/>
</dbReference>
<dbReference type="PANTHER" id="PTHR47089">
    <property type="entry name" value="ABC TRANSPORTER, PERMEASE PROTEIN"/>
    <property type="match status" value="1"/>
</dbReference>
<feature type="transmembrane region" description="Helical" evidence="6">
    <location>
        <begin position="21"/>
        <end position="44"/>
    </location>
</feature>
<evidence type="ECO:0000256" key="3">
    <source>
        <dbReference type="ARBA" id="ARBA00022692"/>
    </source>
</evidence>
<dbReference type="CDD" id="cd06580">
    <property type="entry name" value="TM_PBP1_transp_TpRbsC_like"/>
    <property type="match status" value="1"/>
</dbReference>
<keyword evidence="8" id="KW-1185">Reference proteome</keyword>
<feature type="transmembrane region" description="Helical" evidence="6">
    <location>
        <begin position="64"/>
        <end position="81"/>
    </location>
</feature>
<feature type="transmembrane region" description="Helical" evidence="6">
    <location>
        <begin position="195"/>
        <end position="213"/>
    </location>
</feature>
<feature type="transmembrane region" description="Helical" evidence="6">
    <location>
        <begin position="322"/>
        <end position="340"/>
    </location>
</feature>
<evidence type="ECO:0000313" key="7">
    <source>
        <dbReference type="EMBL" id="MCU6760746.1"/>
    </source>
</evidence>
<proteinExistence type="predicted"/>
<feature type="transmembrane region" description="Helical" evidence="6">
    <location>
        <begin position="148"/>
        <end position="166"/>
    </location>
</feature>
<feature type="transmembrane region" description="Helical" evidence="6">
    <location>
        <begin position="88"/>
        <end position="106"/>
    </location>
</feature>
<evidence type="ECO:0000256" key="6">
    <source>
        <dbReference type="SAM" id="Phobius"/>
    </source>
</evidence>
<evidence type="ECO:0000256" key="2">
    <source>
        <dbReference type="ARBA" id="ARBA00022475"/>
    </source>
</evidence>